<evidence type="ECO:0000313" key="3">
    <source>
        <dbReference type="Proteomes" id="UP000054107"/>
    </source>
</evidence>
<evidence type="ECO:0000313" key="2">
    <source>
        <dbReference type="EMBL" id="CEP16733.1"/>
    </source>
</evidence>
<accession>A0A0B7NMY1</accession>
<keyword evidence="3" id="KW-1185">Reference proteome</keyword>
<evidence type="ECO:0000256" key="1">
    <source>
        <dbReference type="SAM" id="MobiDB-lite"/>
    </source>
</evidence>
<sequence length="306" mass="34742">MVLSGIKKENSRSTFIDKSKQLTKFVLKKHIEEEYIFDSEVIKTFSEGDYLAKFWSPIIEKLFRNSGIIPHWGDTQPTTLISEGIQMKMDLCLVSIASKVCKNLSSDHGSGEFAPAFSQSKYYKDKRKAVIASKSALNIILSKNKSVNIYDLFAPYIIVMGFQTHLCFLGLADNKLYYTKKLKTLTFPTTINDIYPSIRNLVEGLYELLEMCLFMKTSATRGTKRKSMDLVLGDHSDQDAPVCISKVVWVEDDVIDDDTETDDDIEDTEDDDTDDSETDVTEEFKNSDEVDDTETNDIQDSQTEDV</sequence>
<dbReference type="OrthoDB" id="2276011at2759"/>
<gene>
    <name evidence="2" type="primary">PARPA_11008.1 scaffold 42152</name>
</gene>
<name>A0A0B7NMY1_9FUNG</name>
<feature type="compositionally biased region" description="Acidic residues" evidence="1">
    <location>
        <begin position="289"/>
        <end position="306"/>
    </location>
</feature>
<feature type="compositionally biased region" description="Acidic residues" evidence="1">
    <location>
        <begin position="256"/>
        <end position="281"/>
    </location>
</feature>
<dbReference type="AlphaFoldDB" id="A0A0B7NMY1"/>
<dbReference type="Proteomes" id="UP000054107">
    <property type="component" value="Unassembled WGS sequence"/>
</dbReference>
<protein>
    <submittedName>
        <fullName evidence="2">Uncharacterized protein</fullName>
    </submittedName>
</protein>
<proteinExistence type="predicted"/>
<dbReference type="EMBL" id="LN733260">
    <property type="protein sequence ID" value="CEP16733.1"/>
    <property type="molecule type" value="Genomic_DNA"/>
</dbReference>
<organism evidence="2 3">
    <name type="scientific">Parasitella parasitica</name>
    <dbReference type="NCBI Taxonomy" id="35722"/>
    <lineage>
        <taxon>Eukaryota</taxon>
        <taxon>Fungi</taxon>
        <taxon>Fungi incertae sedis</taxon>
        <taxon>Mucoromycota</taxon>
        <taxon>Mucoromycotina</taxon>
        <taxon>Mucoromycetes</taxon>
        <taxon>Mucorales</taxon>
        <taxon>Mucorineae</taxon>
        <taxon>Mucoraceae</taxon>
        <taxon>Parasitella</taxon>
    </lineage>
</organism>
<feature type="region of interest" description="Disordered" evidence="1">
    <location>
        <begin position="256"/>
        <end position="306"/>
    </location>
</feature>
<reference evidence="2 3" key="1">
    <citation type="submission" date="2014-09" db="EMBL/GenBank/DDBJ databases">
        <authorList>
            <person name="Ellenberger Sabrina"/>
        </authorList>
    </citation>
    <scope>NUCLEOTIDE SEQUENCE [LARGE SCALE GENOMIC DNA]</scope>
    <source>
        <strain evidence="2 3">CBS 412.66</strain>
    </source>
</reference>